<dbReference type="InterPro" id="IPR036770">
    <property type="entry name" value="Ankyrin_rpt-contain_sf"/>
</dbReference>
<dbReference type="EMBL" id="CAJNOK010041661">
    <property type="protein sequence ID" value="CAF1559561.1"/>
    <property type="molecule type" value="Genomic_DNA"/>
</dbReference>
<evidence type="ECO:0000313" key="1">
    <source>
        <dbReference type="EMBL" id="CAF1559561.1"/>
    </source>
</evidence>
<sequence>MCRREPKAGKLTENEQHRLKEELGLAMAWDKFGKSAPNHNLFLKDSELDSALRDALKRDSVQFVELLLEYGASFDRLRRDTEINKLYALVESSNRLPIITYLDNKNVKLSYYTDYIKKTYKNKQSEQQQEPTEAGM</sequence>
<accession>A0A8S2FU66</accession>
<evidence type="ECO:0000313" key="3">
    <source>
        <dbReference type="Proteomes" id="UP000677228"/>
    </source>
</evidence>
<dbReference type="Gene3D" id="1.25.40.20">
    <property type="entry name" value="Ankyrin repeat-containing domain"/>
    <property type="match status" value="1"/>
</dbReference>
<organism evidence="1 3">
    <name type="scientific">Didymodactylos carnosus</name>
    <dbReference type="NCBI Taxonomy" id="1234261"/>
    <lineage>
        <taxon>Eukaryota</taxon>
        <taxon>Metazoa</taxon>
        <taxon>Spiralia</taxon>
        <taxon>Gnathifera</taxon>
        <taxon>Rotifera</taxon>
        <taxon>Eurotatoria</taxon>
        <taxon>Bdelloidea</taxon>
        <taxon>Philodinida</taxon>
        <taxon>Philodinidae</taxon>
        <taxon>Didymodactylos</taxon>
    </lineage>
</organism>
<protein>
    <submittedName>
        <fullName evidence="1">Uncharacterized protein</fullName>
    </submittedName>
</protein>
<dbReference type="EMBL" id="CAJOBA010064258">
    <property type="protein sequence ID" value="CAF4351102.1"/>
    <property type="molecule type" value="Genomic_DNA"/>
</dbReference>
<proteinExistence type="predicted"/>
<evidence type="ECO:0000313" key="2">
    <source>
        <dbReference type="EMBL" id="CAF4351102.1"/>
    </source>
</evidence>
<dbReference type="AlphaFoldDB" id="A0A8S2FU66"/>
<dbReference type="Proteomes" id="UP000677228">
    <property type="component" value="Unassembled WGS sequence"/>
</dbReference>
<dbReference type="Proteomes" id="UP000682733">
    <property type="component" value="Unassembled WGS sequence"/>
</dbReference>
<reference evidence="1" key="1">
    <citation type="submission" date="2021-02" db="EMBL/GenBank/DDBJ databases">
        <authorList>
            <person name="Nowell W R."/>
        </authorList>
    </citation>
    <scope>NUCLEOTIDE SEQUENCE</scope>
</reference>
<comment type="caution">
    <text evidence="1">The sequence shown here is derived from an EMBL/GenBank/DDBJ whole genome shotgun (WGS) entry which is preliminary data.</text>
</comment>
<name>A0A8S2FU66_9BILA</name>
<gene>
    <name evidence="1" type="ORF">OVA965_LOCUS39728</name>
    <name evidence="2" type="ORF">TMI583_LOCUS41079</name>
</gene>